<protein>
    <submittedName>
        <fullName evidence="2">ATP-binding protein</fullName>
    </submittedName>
</protein>
<comment type="caution">
    <text evidence="2">The sequence shown here is derived from an EMBL/GenBank/DDBJ whole genome shotgun (WGS) entry which is preliminary data.</text>
</comment>
<dbReference type="RefSeq" id="WP_211469130.1">
    <property type="nucleotide sequence ID" value="NZ_JAGSXH010000060.1"/>
</dbReference>
<dbReference type="EMBL" id="JAGSXH010000060">
    <property type="protein sequence ID" value="MBS2964768.1"/>
    <property type="molecule type" value="Genomic_DNA"/>
</dbReference>
<dbReference type="Proteomes" id="UP000677913">
    <property type="component" value="Unassembled WGS sequence"/>
</dbReference>
<proteinExistence type="predicted"/>
<dbReference type="AlphaFoldDB" id="A0A8J7WLV3"/>
<feature type="domain" description="ORC1/DEAH AAA+ ATPase" evidence="1">
    <location>
        <begin position="49"/>
        <end position="183"/>
    </location>
</feature>
<organism evidence="2 3">
    <name type="scientific">Actinocrinis puniceicyclus</name>
    <dbReference type="NCBI Taxonomy" id="977794"/>
    <lineage>
        <taxon>Bacteria</taxon>
        <taxon>Bacillati</taxon>
        <taxon>Actinomycetota</taxon>
        <taxon>Actinomycetes</taxon>
        <taxon>Catenulisporales</taxon>
        <taxon>Actinospicaceae</taxon>
        <taxon>Actinocrinis</taxon>
    </lineage>
</organism>
<sequence length="329" mass="36394">MADDILAAYNVARRVWHANLGPIRTPQLDEVHEDMWDIVDSNQQDGEKAKGGIALDALAGLGKTTTALAFAMAFHRREIAEKGELTRAGQERHPVCRISLNGNTGMRDLNRALMEFFAHPGSRRGTAADFQHRALDSALSCECRLLVLDELHFLKRSKTNRAEVSNQLKTIANDFPVTLVVIGIDLASLGLLGDIGSGNPALDQTARRTTLLTMKPFTVKTAQGRRQWRNMLLAIEKRVVLADTFPGMIADELSDYLFARTTGHIGSLMTLINRGCQRAIRTGAERLDRELMDRVKNDAGAEKARKELEAALETGRMTTRIAPGRARKQ</sequence>
<evidence type="ECO:0000259" key="1">
    <source>
        <dbReference type="Pfam" id="PF13401"/>
    </source>
</evidence>
<dbReference type="Pfam" id="PF13401">
    <property type="entry name" value="AAA_22"/>
    <property type="match status" value="1"/>
</dbReference>
<keyword evidence="3" id="KW-1185">Reference proteome</keyword>
<reference evidence="2" key="1">
    <citation type="submission" date="2021-04" db="EMBL/GenBank/DDBJ databases">
        <title>Genome based classification of Actinospica acidithermotolerans sp. nov., an actinobacterium isolated from an Indonesian hot spring.</title>
        <authorList>
            <person name="Kusuma A.B."/>
            <person name="Putra K.E."/>
            <person name="Nafisah S."/>
            <person name="Loh J."/>
            <person name="Nouioui I."/>
            <person name="Goodfellow M."/>
        </authorList>
    </citation>
    <scope>NUCLEOTIDE SEQUENCE</scope>
    <source>
        <strain evidence="2">DSM 45618</strain>
    </source>
</reference>
<keyword evidence="2" id="KW-0067">ATP-binding</keyword>
<evidence type="ECO:0000313" key="2">
    <source>
        <dbReference type="EMBL" id="MBS2964768.1"/>
    </source>
</evidence>
<dbReference type="InterPro" id="IPR049945">
    <property type="entry name" value="AAA_22"/>
</dbReference>
<accession>A0A8J7WLV3</accession>
<name>A0A8J7WLV3_9ACTN</name>
<dbReference type="Gene3D" id="3.40.50.300">
    <property type="entry name" value="P-loop containing nucleotide triphosphate hydrolases"/>
    <property type="match status" value="1"/>
</dbReference>
<dbReference type="SUPFAM" id="SSF52540">
    <property type="entry name" value="P-loop containing nucleoside triphosphate hydrolases"/>
    <property type="match status" value="1"/>
</dbReference>
<gene>
    <name evidence="2" type="ORF">KGA66_17045</name>
</gene>
<evidence type="ECO:0000313" key="3">
    <source>
        <dbReference type="Proteomes" id="UP000677913"/>
    </source>
</evidence>
<dbReference type="GO" id="GO:0005524">
    <property type="term" value="F:ATP binding"/>
    <property type="evidence" value="ECO:0007669"/>
    <property type="project" value="UniProtKB-KW"/>
</dbReference>
<dbReference type="InterPro" id="IPR027417">
    <property type="entry name" value="P-loop_NTPase"/>
</dbReference>
<keyword evidence="2" id="KW-0547">Nucleotide-binding</keyword>